<sequence length="813" mass="86998">MAAPSTFSYAQAAKGQGASPSVTSSTNPPAQAQASQPVTSANKATVPAETPAESPEMTRPADAQSSIAEQQDMDFTNGSESDSRSETTTDRRAESKRDDDAGRLERPWRRADKGTRSSSATARSVDEFDSRKPRKNKKAQASDNQAYDQASNSDKEQVLVPEAPKVELSEAPIPHVNIWQQRREAQAAKTKPAVNSSEEPTNGVPGHADDAKMTSKIGQDSAFPARESTSTNGVKPTRKAGEIGLPERNGSRGSRSVDSESKDDKAELPPSVQDSASWPTPETAIKEDRRKSSSAHIDRQDKEATREGQDDGSQAKPRPKGKWVAYDYVPSVSFETHIPQMRNSKPRGGARGANGTRASPGTIAGDKAASATPTKPTESQEQPRETGATSSRNASLPPAAKHISMDASSAKDQKKTSTYAAADKAKDATSTHPTEPGHGARERPEGRVERGRGGYRGRGGHHSINTHSQHQHGASGFTSGSVPPRPQGPYSPPPRQGGHSQMFMPPQQRGGRGRSGAGANFHRMSLPNGSTRLPPVQTQFAPYEYPMAPLTAMPFQPHPYWDNVVMSLLKNQIEYYFSIENLCKDMYLRRRMDSQGFVNLHFVAAFKRIRELTADMGMIRAVCESSSELDFVVGEDDVERLRRRSGWQSFVLPMEDRDDFARSSGPAHITFKNRPYTVGLPFSGISPASFGVSPPLRYNPQDESQFPQFSEGHGLIGAVNGGGLTHSGSSQLSAEVPDFSPSGSVMPAGSARSDKGAVNTSKDSADADRDASSKATASVALNGHGGESDANASSPGIGSDGPQVHEAADSADS</sequence>
<dbReference type="Pfam" id="PF05383">
    <property type="entry name" value="La"/>
    <property type="match status" value="1"/>
</dbReference>
<dbReference type="InterPro" id="IPR045180">
    <property type="entry name" value="La_dom_prot"/>
</dbReference>
<dbReference type="InterPro" id="IPR036390">
    <property type="entry name" value="WH_DNA-bd_sf"/>
</dbReference>
<dbReference type="PANTHER" id="PTHR22792">
    <property type="entry name" value="LUPUS LA PROTEIN-RELATED"/>
    <property type="match status" value="1"/>
</dbReference>
<feature type="compositionally biased region" description="Basic and acidic residues" evidence="3">
    <location>
        <begin position="255"/>
        <end position="267"/>
    </location>
</feature>
<dbReference type="CDD" id="cd07323">
    <property type="entry name" value="LAM"/>
    <property type="match status" value="1"/>
</dbReference>
<feature type="compositionally biased region" description="Polar residues" evidence="3">
    <location>
        <begin position="371"/>
        <end position="380"/>
    </location>
</feature>
<keyword evidence="6" id="KW-1185">Reference proteome</keyword>
<dbReference type="SMART" id="SM00715">
    <property type="entry name" value="LA"/>
    <property type="match status" value="1"/>
</dbReference>
<feature type="compositionally biased region" description="Polar residues" evidence="3">
    <location>
        <begin position="463"/>
        <end position="481"/>
    </location>
</feature>
<evidence type="ECO:0000256" key="3">
    <source>
        <dbReference type="SAM" id="MobiDB-lite"/>
    </source>
</evidence>
<dbReference type="Proteomes" id="UP000557566">
    <property type="component" value="Unassembled WGS sequence"/>
</dbReference>
<comment type="caution">
    <text evidence="5">The sequence shown here is derived from an EMBL/GenBank/DDBJ whole genome shotgun (WGS) entry which is preliminary data.</text>
</comment>
<dbReference type="PROSITE" id="PS50961">
    <property type="entry name" value="HTH_LA"/>
    <property type="match status" value="1"/>
</dbReference>
<dbReference type="OrthoDB" id="340227at2759"/>
<feature type="compositionally biased region" description="Basic and acidic residues" evidence="3">
    <location>
        <begin position="438"/>
        <end position="452"/>
    </location>
</feature>
<organism evidence="5 6">
    <name type="scientific">Ophiocordyceps sinensis</name>
    <dbReference type="NCBI Taxonomy" id="72228"/>
    <lineage>
        <taxon>Eukaryota</taxon>
        <taxon>Fungi</taxon>
        <taxon>Dikarya</taxon>
        <taxon>Ascomycota</taxon>
        <taxon>Pezizomycotina</taxon>
        <taxon>Sordariomycetes</taxon>
        <taxon>Hypocreomycetidae</taxon>
        <taxon>Hypocreales</taxon>
        <taxon>Ophiocordycipitaceae</taxon>
        <taxon>Ophiocordyceps</taxon>
    </lineage>
</organism>
<feature type="compositionally biased region" description="Polar residues" evidence="3">
    <location>
        <begin position="18"/>
        <end position="43"/>
    </location>
</feature>
<evidence type="ECO:0000256" key="1">
    <source>
        <dbReference type="ARBA" id="ARBA00022884"/>
    </source>
</evidence>
<keyword evidence="1 2" id="KW-0694">RNA-binding</keyword>
<feature type="compositionally biased region" description="Polar residues" evidence="3">
    <location>
        <begin position="139"/>
        <end position="152"/>
    </location>
</feature>
<dbReference type="PANTHER" id="PTHR22792:SF132">
    <property type="entry name" value="LA-RELATED PROTEIN 1"/>
    <property type="match status" value="1"/>
</dbReference>
<name>A0A8H4PSM6_9HYPO</name>
<feature type="compositionally biased region" description="Basic and acidic residues" evidence="3">
    <location>
        <begin position="763"/>
        <end position="772"/>
    </location>
</feature>
<feature type="compositionally biased region" description="Polar residues" evidence="3">
    <location>
        <begin position="63"/>
        <end position="78"/>
    </location>
</feature>
<dbReference type="Gene3D" id="1.10.10.10">
    <property type="entry name" value="Winged helix-like DNA-binding domain superfamily/Winged helix DNA-binding domain"/>
    <property type="match status" value="1"/>
</dbReference>
<evidence type="ECO:0000256" key="2">
    <source>
        <dbReference type="PROSITE-ProRule" id="PRU00332"/>
    </source>
</evidence>
<dbReference type="GO" id="GO:0045727">
    <property type="term" value="P:positive regulation of translation"/>
    <property type="evidence" value="ECO:0007669"/>
    <property type="project" value="TreeGrafter"/>
</dbReference>
<dbReference type="SUPFAM" id="SSF46785">
    <property type="entry name" value="Winged helix' DNA-binding domain"/>
    <property type="match status" value="1"/>
</dbReference>
<accession>A0A8H4PSM6</accession>
<feature type="compositionally biased region" description="Basic and acidic residues" evidence="3">
    <location>
        <begin position="81"/>
        <end position="115"/>
    </location>
</feature>
<dbReference type="GO" id="GO:0010494">
    <property type="term" value="C:cytoplasmic stress granule"/>
    <property type="evidence" value="ECO:0007669"/>
    <property type="project" value="TreeGrafter"/>
</dbReference>
<feature type="compositionally biased region" description="Basic and acidic residues" evidence="3">
    <location>
        <begin position="284"/>
        <end position="309"/>
    </location>
</feature>
<feature type="compositionally biased region" description="Pro residues" evidence="3">
    <location>
        <begin position="483"/>
        <end position="495"/>
    </location>
</feature>
<proteinExistence type="predicted"/>
<gene>
    <name evidence="5" type="ORF">G6O67_003850</name>
</gene>
<evidence type="ECO:0000313" key="5">
    <source>
        <dbReference type="EMBL" id="KAF4509708.1"/>
    </source>
</evidence>
<feature type="region of interest" description="Disordered" evidence="3">
    <location>
        <begin position="179"/>
        <end position="520"/>
    </location>
</feature>
<dbReference type="InterPro" id="IPR036388">
    <property type="entry name" value="WH-like_DNA-bd_sf"/>
</dbReference>
<dbReference type="GO" id="GO:0003723">
    <property type="term" value="F:RNA binding"/>
    <property type="evidence" value="ECO:0007669"/>
    <property type="project" value="UniProtKB-UniRule"/>
</dbReference>
<dbReference type="InterPro" id="IPR006630">
    <property type="entry name" value="La_HTH"/>
</dbReference>
<feature type="region of interest" description="Disordered" evidence="3">
    <location>
        <begin position="698"/>
        <end position="813"/>
    </location>
</feature>
<dbReference type="AlphaFoldDB" id="A0A8H4PSM6"/>
<dbReference type="EMBL" id="JAAVMX010000004">
    <property type="protein sequence ID" value="KAF4509708.1"/>
    <property type="molecule type" value="Genomic_DNA"/>
</dbReference>
<protein>
    <recommendedName>
        <fullName evidence="4">HTH La-type RNA-binding domain-containing protein</fullName>
    </recommendedName>
</protein>
<reference evidence="5 6" key="1">
    <citation type="journal article" date="2020" name="Genome Biol. Evol.">
        <title>A new high-quality draft genome assembly of the Chinese cordyceps Ophiocordyceps sinensis.</title>
        <authorList>
            <person name="Shu R."/>
            <person name="Zhang J."/>
            <person name="Meng Q."/>
            <person name="Zhang H."/>
            <person name="Zhou G."/>
            <person name="Li M."/>
            <person name="Wu P."/>
            <person name="Zhao Y."/>
            <person name="Chen C."/>
            <person name="Qin Q."/>
        </authorList>
    </citation>
    <scope>NUCLEOTIDE SEQUENCE [LARGE SCALE GENOMIC DNA]</scope>
    <source>
        <strain evidence="5 6">IOZ07</strain>
    </source>
</reference>
<feature type="region of interest" description="Disordered" evidence="3">
    <location>
        <begin position="1"/>
        <end position="166"/>
    </location>
</feature>
<dbReference type="GO" id="GO:0005829">
    <property type="term" value="C:cytosol"/>
    <property type="evidence" value="ECO:0007669"/>
    <property type="project" value="TreeGrafter"/>
</dbReference>
<evidence type="ECO:0000259" key="4">
    <source>
        <dbReference type="PROSITE" id="PS50961"/>
    </source>
</evidence>
<feature type="domain" description="HTH La-type RNA-binding" evidence="4">
    <location>
        <begin position="559"/>
        <end position="656"/>
    </location>
</feature>
<evidence type="ECO:0000313" key="6">
    <source>
        <dbReference type="Proteomes" id="UP000557566"/>
    </source>
</evidence>